<dbReference type="Pfam" id="PF13649">
    <property type="entry name" value="Methyltransf_25"/>
    <property type="match status" value="1"/>
</dbReference>
<gene>
    <name evidence="4" type="ordered locus">HCW_02160</name>
</gene>
<accession>I0EL98</accession>
<dbReference type="PANTHER" id="PTHR43861">
    <property type="entry name" value="TRANS-ACONITATE 2-METHYLTRANSFERASE-RELATED"/>
    <property type="match status" value="1"/>
</dbReference>
<organism evidence="4 5">
    <name type="scientific">Helicobacter cetorum (strain ATCC BAA-429 / MIT 00-7128)</name>
    <dbReference type="NCBI Taxonomy" id="182217"/>
    <lineage>
        <taxon>Bacteria</taxon>
        <taxon>Pseudomonadati</taxon>
        <taxon>Campylobacterota</taxon>
        <taxon>Epsilonproteobacteria</taxon>
        <taxon>Campylobacterales</taxon>
        <taxon>Helicobacteraceae</taxon>
        <taxon>Helicobacter</taxon>
    </lineage>
</organism>
<reference evidence="5" key="1">
    <citation type="submission" date="2012-04" db="EMBL/GenBank/DDBJ databases">
        <title>Complete genome sequence of Helicobacter cetorum strain MIT 00-7128.</title>
        <authorList>
            <person name="Kersulyte D."/>
            <person name="Berg D.E."/>
        </authorList>
    </citation>
    <scope>NUCLEOTIDE SEQUENCE [LARGE SCALE GENOMIC DNA]</scope>
    <source>
        <strain evidence="5">MIT 00-7128</strain>
    </source>
</reference>
<dbReference type="GO" id="GO:0008168">
    <property type="term" value="F:methyltransferase activity"/>
    <property type="evidence" value="ECO:0007669"/>
    <property type="project" value="UniProtKB-KW"/>
</dbReference>
<feature type="domain" description="Methyltransferase" evidence="3">
    <location>
        <begin position="42"/>
        <end position="127"/>
    </location>
</feature>
<protein>
    <submittedName>
        <fullName evidence="4">Biotin synthesis protein</fullName>
    </submittedName>
</protein>
<evidence type="ECO:0000256" key="1">
    <source>
        <dbReference type="ARBA" id="ARBA00022603"/>
    </source>
</evidence>
<dbReference type="GO" id="GO:0032259">
    <property type="term" value="P:methylation"/>
    <property type="evidence" value="ECO:0007669"/>
    <property type="project" value="UniProtKB-KW"/>
</dbReference>
<dbReference type="CDD" id="cd02440">
    <property type="entry name" value="AdoMet_MTases"/>
    <property type="match status" value="1"/>
</dbReference>
<dbReference type="PANTHER" id="PTHR43861:SF1">
    <property type="entry name" value="TRANS-ACONITATE 2-METHYLTRANSFERASE"/>
    <property type="match status" value="1"/>
</dbReference>
<dbReference type="EMBL" id="CP003479">
    <property type="protein sequence ID" value="AFI03717.1"/>
    <property type="molecule type" value="Genomic_DNA"/>
</dbReference>
<dbReference type="Proteomes" id="UP000005010">
    <property type="component" value="Chromosome"/>
</dbReference>
<keyword evidence="2" id="KW-0808">Transferase</keyword>
<dbReference type="InterPro" id="IPR029063">
    <property type="entry name" value="SAM-dependent_MTases_sf"/>
</dbReference>
<dbReference type="HOGENOM" id="CLU_046586_5_0_7"/>
<proteinExistence type="predicted"/>
<dbReference type="Gene3D" id="3.40.50.150">
    <property type="entry name" value="Vaccinia Virus protein VP39"/>
    <property type="match status" value="1"/>
</dbReference>
<name>I0EL98_HELC0</name>
<dbReference type="AlphaFoldDB" id="I0EL98"/>
<dbReference type="eggNOG" id="COG0500">
    <property type="taxonomic scope" value="Bacteria"/>
</dbReference>
<sequence length="237" mass="26983">MMPNFLHSFNKHAKTYSANSLAQQDLALLLLKNLKQRAYTKVLDLGAGSGMVANILEKYGIQVDELIALDSAQNMLECHKKVSSKIQKITLELADFECYEFKAYDLIIACSSLQWALNLEKLLKDIALSAKEVALAIHTDFSLHEVHAFLKTNSPLKSAYALKSMLKNIFKDFDYNIQTKRLALHFENKEDFFSHLQKSGLLGGGTLSFKQKKDFFKNMAFEKLSYEALLFWAIKRS</sequence>
<evidence type="ECO:0000256" key="2">
    <source>
        <dbReference type="ARBA" id="ARBA00022679"/>
    </source>
</evidence>
<evidence type="ECO:0000313" key="5">
    <source>
        <dbReference type="Proteomes" id="UP000005010"/>
    </source>
</evidence>
<evidence type="ECO:0000259" key="3">
    <source>
        <dbReference type="Pfam" id="PF13649"/>
    </source>
</evidence>
<keyword evidence="5" id="KW-1185">Reference proteome</keyword>
<dbReference type="KEGG" id="hce:HCW_02160"/>
<evidence type="ECO:0000313" key="4">
    <source>
        <dbReference type="EMBL" id="AFI03717.1"/>
    </source>
</evidence>
<dbReference type="PATRIC" id="fig|182217.3.peg.448"/>
<keyword evidence="1" id="KW-0489">Methyltransferase</keyword>
<dbReference type="SUPFAM" id="SSF53335">
    <property type="entry name" value="S-adenosyl-L-methionine-dependent methyltransferases"/>
    <property type="match status" value="1"/>
</dbReference>
<dbReference type="InterPro" id="IPR041698">
    <property type="entry name" value="Methyltransf_25"/>
</dbReference>
<dbReference type="STRING" id="182217.HCW_02160"/>